<dbReference type="EMBL" id="JAADJZ010000002">
    <property type="protein sequence ID" value="KAF2877691.1"/>
    <property type="molecule type" value="Genomic_DNA"/>
</dbReference>
<keyword evidence="2" id="KW-1185">Reference proteome</keyword>
<reference evidence="1 2" key="1">
    <citation type="submission" date="2020-01" db="EMBL/GenBank/DDBJ databases">
        <authorList>
            <consortium name="DOE Joint Genome Institute"/>
            <person name="Haridas S."/>
            <person name="Albert R."/>
            <person name="Binder M."/>
            <person name="Bloem J."/>
            <person name="Labutti K."/>
            <person name="Salamov A."/>
            <person name="Andreopoulos B."/>
            <person name="Baker S.E."/>
            <person name="Barry K."/>
            <person name="Bills G."/>
            <person name="Bluhm B.H."/>
            <person name="Cannon C."/>
            <person name="Castanera R."/>
            <person name="Culley D.E."/>
            <person name="Daum C."/>
            <person name="Ezra D."/>
            <person name="Gonzalez J.B."/>
            <person name="Henrissat B."/>
            <person name="Kuo A."/>
            <person name="Liang C."/>
            <person name="Lipzen A."/>
            <person name="Lutzoni F."/>
            <person name="Magnuson J."/>
            <person name="Mondo S."/>
            <person name="Nolan M."/>
            <person name="Ohm R."/>
            <person name="Pangilinan J."/>
            <person name="Park H.-J.H."/>
            <person name="Ramirez L."/>
            <person name="Alfaro M."/>
            <person name="Sun H."/>
            <person name="Tritt A."/>
            <person name="Yoshinaga Y."/>
            <person name="Zwiers L.-H.L."/>
            <person name="Turgeon B.G."/>
            <person name="Goodwin S.B."/>
            <person name="Spatafora J.W."/>
            <person name="Crous P.W."/>
            <person name="Grigoriev I.V."/>
        </authorList>
    </citation>
    <scope>NUCLEOTIDE SEQUENCE [LARGE SCALE GENOMIC DNA]</scope>
    <source>
        <strain evidence="1 2">CBS 611.86</strain>
    </source>
</reference>
<comment type="caution">
    <text evidence="1">The sequence shown here is derived from an EMBL/GenBank/DDBJ whole genome shotgun (WGS) entry which is preliminary data.</text>
</comment>
<sequence length="102" mass="11312">MSLTIYFSKTMHVTRSRRDLAAIPTDWVLPNLRGSRFLLSVLKHMDCASEVSLSLMSSFAVLTALKRNCAVWIAIATTSIPSKVVVSGGENSDTLRDWHMAE</sequence>
<accession>A0A7C8II19</accession>
<proteinExistence type="predicted"/>
<organism evidence="1 2">
    <name type="scientific">Massariosphaeria phaeospora</name>
    <dbReference type="NCBI Taxonomy" id="100035"/>
    <lineage>
        <taxon>Eukaryota</taxon>
        <taxon>Fungi</taxon>
        <taxon>Dikarya</taxon>
        <taxon>Ascomycota</taxon>
        <taxon>Pezizomycotina</taxon>
        <taxon>Dothideomycetes</taxon>
        <taxon>Pleosporomycetidae</taxon>
        <taxon>Pleosporales</taxon>
        <taxon>Pleosporales incertae sedis</taxon>
        <taxon>Massariosphaeria</taxon>
    </lineage>
</organism>
<evidence type="ECO:0000313" key="1">
    <source>
        <dbReference type="EMBL" id="KAF2877691.1"/>
    </source>
</evidence>
<gene>
    <name evidence="1" type="ORF">BDV95DRAFT_154973</name>
</gene>
<name>A0A7C8II19_9PLEO</name>
<dbReference type="AlphaFoldDB" id="A0A7C8II19"/>
<evidence type="ECO:0000313" key="2">
    <source>
        <dbReference type="Proteomes" id="UP000481861"/>
    </source>
</evidence>
<dbReference type="Proteomes" id="UP000481861">
    <property type="component" value="Unassembled WGS sequence"/>
</dbReference>
<protein>
    <submittedName>
        <fullName evidence="1">Uncharacterized protein</fullName>
    </submittedName>
</protein>